<dbReference type="EMBL" id="JOJR01000224">
    <property type="protein sequence ID" value="RCN41704.1"/>
    <property type="molecule type" value="Genomic_DNA"/>
</dbReference>
<feature type="transmembrane region" description="Helical" evidence="8">
    <location>
        <begin position="225"/>
        <end position="247"/>
    </location>
</feature>
<dbReference type="Proteomes" id="UP000252519">
    <property type="component" value="Unassembled WGS sequence"/>
</dbReference>
<reference evidence="10 11" key="1">
    <citation type="submission" date="2014-10" db="EMBL/GenBank/DDBJ databases">
        <title>Draft genome of the hookworm Ancylostoma caninum.</title>
        <authorList>
            <person name="Mitreva M."/>
        </authorList>
    </citation>
    <scope>NUCLEOTIDE SEQUENCE [LARGE SCALE GENOMIC DNA]</scope>
    <source>
        <strain evidence="10 11">Baltimore</strain>
    </source>
</reference>
<keyword evidence="11" id="KW-1185">Reference proteome</keyword>
<dbReference type="CDD" id="cd17328">
    <property type="entry name" value="MFS_spinster_like"/>
    <property type="match status" value="1"/>
</dbReference>
<feature type="transmembrane region" description="Helical" evidence="8">
    <location>
        <begin position="170"/>
        <end position="190"/>
    </location>
</feature>
<dbReference type="GO" id="GO:0016020">
    <property type="term" value="C:membrane"/>
    <property type="evidence" value="ECO:0007669"/>
    <property type="project" value="UniProtKB-SubCell"/>
</dbReference>
<evidence type="ECO:0000256" key="2">
    <source>
        <dbReference type="ARBA" id="ARBA00022448"/>
    </source>
</evidence>
<keyword evidence="4 8" id="KW-1133">Transmembrane helix</keyword>
<feature type="transmembrane region" description="Helical" evidence="8">
    <location>
        <begin position="78"/>
        <end position="97"/>
    </location>
</feature>
<dbReference type="SUPFAM" id="SSF103473">
    <property type="entry name" value="MFS general substrate transporter"/>
    <property type="match status" value="1"/>
</dbReference>
<comment type="caution">
    <text evidence="10">The sequence shown here is derived from an EMBL/GenBank/DDBJ whole genome shotgun (WGS) entry which is preliminary data.</text>
</comment>
<dbReference type="OrthoDB" id="6770063at2759"/>
<evidence type="ECO:0000313" key="11">
    <source>
        <dbReference type="Proteomes" id="UP000252519"/>
    </source>
</evidence>
<accession>A0A368GBB8</accession>
<organism evidence="10 11">
    <name type="scientific">Ancylostoma caninum</name>
    <name type="common">Dog hookworm</name>
    <dbReference type="NCBI Taxonomy" id="29170"/>
    <lineage>
        <taxon>Eukaryota</taxon>
        <taxon>Metazoa</taxon>
        <taxon>Ecdysozoa</taxon>
        <taxon>Nematoda</taxon>
        <taxon>Chromadorea</taxon>
        <taxon>Rhabditida</taxon>
        <taxon>Rhabditina</taxon>
        <taxon>Rhabditomorpha</taxon>
        <taxon>Strongyloidea</taxon>
        <taxon>Ancylostomatidae</taxon>
        <taxon>Ancylostomatinae</taxon>
        <taxon>Ancylostoma</taxon>
    </lineage>
</organism>
<feature type="transmembrane region" description="Helical" evidence="8">
    <location>
        <begin position="12"/>
        <end position="31"/>
    </location>
</feature>
<dbReference type="PANTHER" id="PTHR23505:SF88">
    <property type="entry name" value="MAJOR FACILITATOR SUPERFAMILY (MFS) PROFILE DOMAIN-CONTAINING PROTEIN"/>
    <property type="match status" value="1"/>
</dbReference>
<dbReference type="STRING" id="29170.A0A368GBB8"/>
<feature type="region of interest" description="Disordered" evidence="7">
    <location>
        <begin position="430"/>
        <end position="461"/>
    </location>
</feature>
<protein>
    <submittedName>
        <fullName evidence="10">Transporter, major facilitator family protein</fullName>
    </submittedName>
</protein>
<evidence type="ECO:0000259" key="9">
    <source>
        <dbReference type="PROSITE" id="PS50850"/>
    </source>
</evidence>
<feature type="domain" description="Major facilitator superfamily (MFS) profile" evidence="9">
    <location>
        <begin position="13"/>
        <end position="461"/>
    </location>
</feature>
<proteinExistence type="inferred from homology"/>
<evidence type="ECO:0000256" key="6">
    <source>
        <dbReference type="ARBA" id="ARBA00024338"/>
    </source>
</evidence>
<dbReference type="PANTHER" id="PTHR23505">
    <property type="entry name" value="SPINSTER"/>
    <property type="match status" value="1"/>
</dbReference>
<evidence type="ECO:0000256" key="3">
    <source>
        <dbReference type="ARBA" id="ARBA00022692"/>
    </source>
</evidence>
<dbReference type="InterPro" id="IPR020846">
    <property type="entry name" value="MFS_dom"/>
</dbReference>
<sequence>MSKSFQNPKIFLEVVILICVNMLNYMDRFTIAGVLTNIQTFFDINDADGGLLQSAFITFFMFCSPVFGFLGDRYNRKWVMLVGMAIWEAAVFGSTFVPRDKFWLFALFRGIIGLGEASYATIAPSVIADMFTGHNRSRMLMIFYFAIPFGSGLGFIIGSKVAALTGQWEWGIRITVIFGVIFLILIIVFLEEPERGAAERQKGEIATAVVATSYWDDMKALVTNLTYVFGTAGCTALVFMVGTLSWWGPTTIEHSDAHKLGLNSTSMLDPDLKAKTNLIFGAITCVGGIVGVALGSTLSMMLRSGYGPFKCVQTVRSDPIICGVGALIGVPTLYFSLHFILIDMTSAWILMFITITASCFNWAINVDMVMISDKIRGDDSSPYGNFHSLMTSFYLPNALLLVSAVLYFFAAYTFVRDSNKFKEHMGVLKRSSESTVPQGDVPSPPNDDAQAPQEEQPQEAE</sequence>
<evidence type="ECO:0000256" key="8">
    <source>
        <dbReference type="SAM" id="Phobius"/>
    </source>
</evidence>
<comment type="subcellular location">
    <subcellularLocation>
        <location evidence="1">Membrane</location>
        <topology evidence="1">Multi-pass membrane protein</topology>
    </subcellularLocation>
</comment>
<keyword evidence="5 8" id="KW-0472">Membrane</keyword>
<dbReference type="Gene3D" id="1.20.1250.20">
    <property type="entry name" value="MFS general substrate transporter like domains"/>
    <property type="match status" value="1"/>
</dbReference>
<feature type="transmembrane region" description="Helical" evidence="8">
    <location>
        <begin position="51"/>
        <end position="71"/>
    </location>
</feature>
<evidence type="ECO:0000256" key="1">
    <source>
        <dbReference type="ARBA" id="ARBA00004141"/>
    </source>
</evidence>
<feature type="transmembrane region" description="Helical" evidence="8">
    <location>
        <begin position="139"/>
        <end position="158"/>
    </location>
</feature>
<comment type="similarity">
    <text evidence="6">Belongs to the major facilitator superfamily. Spinster (TC 2.A.1.49) family.</text>
</comment>
<dbReference type="GO" id="GO:0022857">
    <property type="term" value="F:transmembrane transporter activity"/>
    <property type="evidence" value="ECO:0007669"/>
    <property type="project" value="InterPro"/>
</dbReference>
<name>A0A368GBB8_ANCCA</name>
<evidence type="ECO:0000256" key="7">
    <source>
        <dbReference type="SAM" id="MobiDB-lite"/>
    </source>
</evidence>
<keyword evidence="2" id="KW-0813">Transport</keyword>
<gene>
    <name evidence="10" type="ORF">ANCCAN_12309</name>
</gene>
<dbReference type="Pfam" id="PF07690">
    <property type="entry name" value="MFS_1"/>
    <property type="match status" value="1"/>
</dbReference>
<evidence type="ECO:0000256" key="4">
    <source>
        <dbReference type="ARBA" id="ARBA00022989"/>
    </source>
</evidence>
<dbReference type="InterPro" id="IPR011701">
    <property type="entry name" value="MFS"/>
</dbReference>
<feature type="transmembrane region" description="Helical" evidence="8">
    <location>
        <begin position="103"/>
        <end position="127"/>
    </location>
</feature>
<dbReference type="InterPro" id="IPR036259">
    <property type="entry name" value="MFS_trans_sf"/>
</dbReference>
<dbReference type="AlphaFoldDB" id="A0A368GBB8"/>
<evidence type="ECO:0000313" key="10">
    <source>
        <dbReference type="EMBL" id="RCN41704.1"/>
    </source>
</evidence>
<dbReference type="PROSITE" id="PS50850">
    <property type="entry name" value="MFS"/>
    <property type="match status" value="1"/>
</dbReference>
<evidence type="ECO:0000256" key="5">
    <source>
        <dbReference type="ARBA" id="ARBA00023136"/>
    </source>
</evidence>
<feature type="transmembrane region" description="Helical" evidence="8">
    <location>
        <begin position="347"/>
        <end position="372"/>
    </location>
</feature>
<feature type="transmembrane region" description="Helical" evidence="8">
    <location>
        <begin position="393"/>
        <end position="415"/>
    </location>
</feature>
<dbReference type="InterPro" id="IPR044770">
    <property type="entry name" value="MFS_spinster-like"/>
</dbReference>
<keyword evidence="3 8" id="KW-0812">Transmembrane</keyword>
<feature type="transmembrane region" description="Helical" evidence="8">
    <location>
        <begin position="278"/>
        <end position="299"/>
    </location>
</feature>
<feature type="transmembrane region" description="Helical" evidence="8">
    <location>
        <begin position="320"/>
        <end position="341"/>
    </location>
</feature>